<feature type="compositionally biased region" description="Acidic residues" evidence="1">
    <location>
        <begin position="671"/>
        <end position="687"/>
    </location>
</feature>
<feature type="region of interest" description="Disordered" evidence="1">
    <location>
        <begin position="654"/>
        <end position="696"/>
    </location>
</feature>
<sequence>MAMALGPLTHQYRTDGQVQGIGGRRTSMRTISIRPTAGDPSWKPQSLPPPSKRRALVKGRRNGRKAKKMWKQSEQDNQQERRGVGPDELLAIRGPASRSAPSDRFLYLYQQPLGQQQLERHASVQTMSLGLGGYRSLLTGGNPPPRSHSLGSVYHHAGSANEELQNATFDREIESMQRPSVGPSSRFLDGSVRGFLQAVNEHQLSVHAASSTVPEHMSSFLAENSSDSLSSMASSSQLQQSAASRMIGANANFSPPSGPSELYRLIAKQPKGGAVQLSYWSTIERRARTHPHEACFYDSSAGGHVYALHRLLRTGTTNGCTFRPPLGVIRAVMEACPRAITRKQPLISDDNLLFSDHDGDVHGQQIRMQNVQLEDIVMQPDNPAQNDLLNVGGADDGSDQQSDAGGDAHDDVQYEYPLAIACECMQDCEIVRLLASSTYAQHAYRSEVFRSLNYASLPNAIVRILLQEFPGCVLERGTNSEASEGDDDDCALEQILFWWEDPDMMGLEEELNQYPECERRDELQDLFEKLRMMLFAAIRQTMDGYDDLKETFQVLHHVLRVVALGGVRTIMFPNDFLHAALHVSRFIQHESPRMFEERCPKGQLPLHIAVTGAKLLRPSELLSSSAAEEEDETMGEPVADGHVAIIQPQLGDVDADDAAAPGQIPPQAEGSDADSSDDEEEEGEVSDDGSGSDASKVSGDIELIRLLLYEHPTAIRLRDSHSGSLPLHLAIKESPHSIEVIELFLELYPISVTMPDGQGRLPLHLALVHNSPIWQHVLRLSPDSIEARDPLTGLLPFQLASVVRPTIIATDDGDVHDGRPALDDPELLTKTFRLLRMDPRLVESALLRRSSLKSQELNNFKPQRVIKLEEENAILRKRVEELELRLAMLLSCDSESEHSAKKRKSQVMNVG</sequence>
<comment type="caution">
    <text evidence="2">The sequence shown here is derived from an EMBL/GenBank/DDBJ whole genome shotgun (WGS) entry which is preliminary data.</text>
</comment>
<feature type="compositionally biased region" description="Basic residues" evidence="1">
    <location>
        <begin position="51"/>
        <end position="70"/>
    </location>
</feature>
<dbReference type="Gene3D" id="1.25.40.20">
    <property type="entry name" value="Ankyrin repeat-containing domain"/>
    <property type="match status" value="1"/>
</dbReference>
<feature type="region of interest" description="Disordered" evidence="1">
    <location>
        <begin position="384"/>
        <end position="409"/>
    </location>
</feature>
<gene>
    <name evidence="2" type="ORF">THAOC_22616</name>
</gene>
<dbReference type="eggNOG" id="ENOG502RW7H">
    <property type="taxonomic scope" value="Eukaryota"/>
</dbReference>
<dbReference type="EMBL" id="AGNL01028500">
    <property type="protein sequence ID" value="EJK57347.1"/>
    <property type="molecule type" value="Genomic_DNA"/>
</dbReference>
<feature type="region of interest" description="Disordered" evidence="1">
    <location>
        <begin position="1"/>
        <end position="86"/>
    </location>
</feature>
<feature type="compositionally biased region" description="Basic and acidic residues" evidence="1">
    <location>
        <begin position="71"/>
        <end position="85"/>
    </location>
</feature>
<proteinExistence type="predicted"/>
<dbReference type="SUPFAM" id="SSF48403">
    <property type="entry name" value="Ankyrin repeat"/>
    <property type="match status" value="1"/>
</dbReference>
<evidence type="ECO:0000256" key="1">
    <source>
        <dbReference type="SAM" id="MobiDB-lite"/>
    </source>
</evidence>
<reference evidence="2 3" key="1">
    <citation type="journal article" date="2012" name="Genome Biol.">
        <title>Genome and low-iron response of an oceanic diatom adapted to chronic iron limitation.</title>
        <authorList>
            <person name="Lommer M."/>
            <person name="Specht M."/>
            <person name="Roy A.S."/>
            <person name="Kraemer L."/>
            <person name="Andreson R."/>
            <person name="Gutowska M.A."/>
            <person name="Wolf J."/>
            <person name="Bergner S.V."/>
            <person name="Schilhabel M.B."/>
            <person name="Klostermeier U.C."/>
            <person name="Beiko R.G."/>
            <person name="Rosenstiel P."/>
            <person name="Hippler M."/>
            <person name="Laroche J."/>
        </authorList>
    </citation>
    <scope>NUCLEOTIDE SEQUENCE [LARGE SCALE GENOMIC DNA]</scope>
    <source>
        <strain evidence="2 3">CCMP1005</strain>
    </source>
</reference>
<dbReference type="InterPro" id="IPR036770">
    <property type="entry name" value="Ankyrin_rpt-contain_sf"/>
</dbReference>
<dbReference type="AlphaFoldDB" id="K0SFD9"/>
<dbReference type="OMA" id="YPECERR"/>
<keyword evidence="3" id="KW-1185">Reference proteome</keyword>
<protein>
    <submittedName>
        <fullName evidence="2">Uncharacterized protein</fullName>
    </submittedName>
</protein>
<evidence type="ECO:0000313" key="3">
    <source>
        <dbReference type="Proteomes" id="UP000266841"/>
    </source>
</evidence>
<accession>K0SFD9</accession>
<evidence type="ECO:0000313" key="2">
    <source>
        <dbReference type="EMBL" id="EJK57347.1"/>
    </source>
</evidence>
<dbReference type="OrthoDB" id="40369at2759"/>
<dbReference type="Proteomes" id="UP000266841">
    <property type="component" value="Unassembled WGS sequence"/>
</dbReference>
<organism evidence="2 3">
    <name type="scientific">Thalassiosira oceanica</name>
    <name type="common">Marine diatom</name>
    <dbReference type="NCBI Taxonomy" id="159749"/>
    <lineage>
        <taxon>Eukaryota</taxon>
        <taxon>Sar</taxon>
        <taxon>Stramenopiles</taxon>
        <taxon>Ochrophyta</taxon>
        <taxon>Bacillariophyta</taxon>
        <taxon>Coscinodiscophyceae</taxon>
        <taxon>Thalassiosirophycidae</taxon>
        <taxon>Thalassiosirales</taxon>
        <taxon>Thalassiosiraceae</taxon>
        <taxon>Thalassiosira</taxon>
    </lineage>
</organism>
<name>K0SFD9_THAOC</name>